<dbReference type="AlphaFoldDB" id="A0A193GMD8"/>
<dbReference type="Proteomes" id="UP000091926">
    <property type="component" value="Chromosome"/>
</dbReference>
<name>A0A193GMD8_9BORD</name>
<evidence type="ECO:0000313" key="2">
    <source>
        <dbReference type="Proteomes" id="UP000091926"/>
    </source>
</evidence>
<dbReference type="OrthoDB" id="6169380at2"/>
<evidence type="ECO:0008006" key="3">
    <source>
        <dbReference type="Google" id="ProtNLM"/>
    </source>
</evidence>
<gene>
    <name evidence="1" type="ORF">BAU07_18885</name>
</gene>
<dbReference type="InterPro" id="IPR014915">
    <property type="entry name" value="Phage_TLS_TfmB"/>
</dbReference>
<protein>
    <recommendedName>
        <fullName evidence="3">DUF1799 domain-containing protein</fullName>
    </recommendedName>
</protein>
<organism evidence="1 2">
    <name type="scientific">Bordetella flabilis</name>
    <dbReference type="NCBI Taxonomy" id="463014"/>
    <lineage>
        <taxon>Bacteria</taxon>
        <taxon>Pseudomonadati</taxon>
        <taxon>Pseudomonadota</taxon>
        <taxon>Betaproteobacteria</taxon>
        <taxon>Burkholderiales</taxon>
        <taxon>Alcaligenaceae</taxon>
        <taxon>Bordetella</taxon>
    </lineage>
</organism>
<sequence>MRLEDYPRPVVELWPDSELPFSVFARNHTQWRMGFSGPVGLDYAVIYRDLDRLRLTEDEYDEAMDAIRVIERAALEYFHKS</sequence>
<proteinExistence type="predicted"/>
<keyword evidence="2" id="KW-1185">Reference proteome</keyword>
<dbReference type="STRING" id="463014.BAU07_18885"/>
<dbReference type="EMBL" id="CP016172">
    <property type="protein sequence ID" value="ANN80606.1"/>
    <property type="molecule type" value="Genomic_DNA"/>
</dbReference>
<accession>A0A193GMD8</accession>
<dbReference type="KEGG" id="bfz:BAU07_18885"/>
<dbReference type="Pfam" id="PF08809">
    <property type="entry name" value="DUF1799"/>
    <property type="match status" value="1"/>
</dbReference>
<evidence type="ECO:0000313" key="1">
    <source>
        <dbReference type="EMBL" id="ANN80606.1"/>
    </source>
</evidence>
<reference evidence="1 2" key="1">
    <citation type="submission" date="2016-06" db="EMBL/GenBank/DDBJ databases">
        <title>Complete genome sequences of Bordetella bronchialis and Bordetella flabilis.</title>
        <authorList>
            <person name="LiPuma J.J."/>
            <person name="Spilker T."/>
        </authorList>
    </citation>
    <scope>NUCLEOTIDE SEQUENCE [LARGE SCALE GENOMIC DNA]</scope>
    <source>
        <strain evidence="1 2">AU10664</strain>
    </source>
</reference>
<dbReference type="RefSeq" id="WP_066665553.1">
    <property type="nucleotide sequence ID" value="NZ_CBCSCL010000012.1"/>
</dbReference>